<keyword evidence="11" id="KW-0255">Endonuclease</keyword>
<dbReference type="Gene3D" id="3.40.50.300">
    <property type="entry name" value="P-loop containing nucleotide triphosphate hydrolases"/>
    <property type="match status" value="2"/>
</dbReference>
<comment type="similarity">
    <text evidence="2">In the central section; belongs to the CRISPR-associated helicase Cas3 family.</text>
</comment>
<evidence type="ECO:0000256" key="1">
    <source>
        <dbReference type="ARBA" id="ARBA00006847"/>
    </source>
</evidence>
<dbReference type="GO" id="GO:0046872">
    <property type="term" value="F:metal ion binding"/>
    <property type="evidence" value="ECO:0007669"/>
    <property type="project" value="UniProtKB-KW"/>
</dbReference>
<dbReference type="Pfam" id="PF22590">
    <property type="entry name" value="Cas3-like_C_2"/>
    <property type="match status" value="1"/>
</dbReference>
<dbReference type="GO" id="GO:0051607">
    <property type="term" value="P:defense response to virus"/>
    <property type="evidence" value="ECO:0007669"/>
    <property type="project" value="UniProtKB-KW"/>
</dbReference>
<dbReference type="InterPro" id="IPR054712">
    <property type="entry name" value="Cas3-like_dom"/>
</dbReference>
<dbReference type="PROSITE" id="PS51643">
    <property type="entry name" value="HD_CAS3"/>
    <property type="match status" value="1"/>
</dbReference>
<dbReference type="AlphaFoldDB" id="A0A2D0L152"/>
<dbReference type="InterPro" id="IPR038257">
    <property type="entry name" value="CRISPR-assoc_Cas3_HD_sf"/>
</dbReference>
<dbReference type="Gene3D" id="1.10.3210.30">
    <property type="match status" value="1"/>
</dbReference>
<comment type="similarity">
    <text evidence="1">In the N-terminal section; belongs to the CRISPR-associated nuclease Cas3-HD family.</text>
</comment>
<evidence type="ECO:0000256" key="3">
    <source>
        <dbReference type="ARBA" id="ARBA00022722"/>
    </source>
</evidence>
<evidence type="ECO:0000256" key="2">
    <source>
        <dbReference type="ARBA" id="ARBA00009046"/>
    </source>
</evidence>
<dbReference type="InterPro" id="IPR006935">
    <property type="entry name" value="Helicase/UvrB_N"/>
</dbReference>
<evidence type="ECO:0000256" key="9">
    <source>
        <dbReference type="ARBA" id="ARBA00023118"/>
    </source>
</evidence>
<keyword evidence="5" id="KW-0547">Nucleotide-binding</keyword>
<keyword evidence="12" id="KW-1185">Reference proteome</keyword>
<keyword evidence="3" id="KW-0540">Nuclease</keyword>
<dbReference type="GO" id="GO:0004519">
    <property type="term" value="F:endonuclease activity"/>
    <property type="evidence" value="ECO:0007669"/>
    <property type="project" value="UniProtKB-KW"/>
</dbReference>
<dbReference type="InterPro" id="IPR027417">
    <property type="entry name" value="P-loop_NTPase"/>
</dbReference>
<keyword evidence="7" id="KW-0347">Helicase</keyword>
<keyword evidence="4" id="KW-0479">Metal-binding</keyword>
<dbReference type="GO" id="GO:0005524">
    <property type="term" value="F:ATP binding"/>
    <property type="evidence" value="ECO:0007669"/>
    <property type="project" value="UniProtKB-KW"/>
</dbReference>
<dbReference type="RefSeq" id="WP_099143219.1">
    <property type="nucleotide sequence ID" value="NZ_CAWNOR010000068.1"/>
</dbReference>
<dbReference type="SUPFAM" id="SSF52540">
    <property type="entry name" value="P-loop containing nucleoside triphosphate hydrolases"/>
    <property type="match status" value="1"/>
</dbReference>
<dbReference type="Proteomes" id="UP000221101">
    <property type="component" value="Unassembled WGS sequence"/>
</dbReference>
<dbReference type="NCBIfam" id="TIGR01587">
    <property type="entry name" value="cas3_core"/>
    <property type="match status" value="1"/>
</dbReference>
<dbReference type="InterPro" id="IPR050547">
    <property type="entry name" value="DEAD_box_RNA_helicases"/>
</dbReference>
<accession>A0A2D0L152</accession>
<dbReference type="CDD" id="cd09641">
    <property type="entry name" value="Cas3''_I"/>
    <property type="match status" value="1"/>
</dbReference>
<dbReference type="NCBIfam" id="TIGR01596">
    <property type="entry name" value="cas3_HD"/>
    <property type="match status" value="1"/>
</dbReference>
<evidence type="ECO:0000256" key="5">
    <source>
        <dbReference type="ARBA" id="ARBA00022741"/>
    </source>
</evidence>
<sequence>MPNLINNFSYLIRYWGKAQKNPYSDENYHLLAYHCLDVAAVGQLLLAPHKKLTQDLANFLGLSPESLQNLLSFFLALHDLGKFASAFQQLYSQENTNLIKPGQYSPYDPQSFRHDRLGLFFWKKIQDDVLAALVGDNGQPFSEENTQKQAQKTLMVLMQCMLGHHGKPIDDGHWNAIADFTEQQNVVDATAFAHDLLALFQPRLSLAKLQSKGWQRNLKQVSWQLAGIVVLADWIGSDCYHFRYQTKALPLAEYWQIAQKQAQVALNGIDIHDTPVISPYTSIQDDYQFSPTPLQKWAEDVPIDDSPQLFILEDVTGAGKTEAALALTHRLMQAGAADGFYFGLPTMATSNAMFGRIAQHYHRMFDTKNGKLPSIVLAHSAREMNDNFRDITLTSEHNDSDDTRDDSTATAQCHQWLADSNKKALLASVGVGTIDQALLAVLPIKYQSLRLIGLNRKVLIFDEVHAADEYMFALLESLLSLHLHQGGSVVLLTATLSLKQRQRLVDIWLSASGIPPHKLQKTAFPLVTHVTLNPENPLVETPLHSRQETNRTVKVKTVNHLDECVQIALDATQNGQCVVWIRNSVDDALHAFRLIRSHMDQPENCLLFHSRFILHDRKAIENRVLEIFGKKSQQEVRQGKILIATQVFQESLDADSDVMISDICPIDDLIQRVGRLHRHTRNAKGEYEQGITDSRPAPELYLHAPEWDDQPNADWLSKDFRNTQYVYRSAGRLWLGLRELRRLGAIRMPAEARTLIEAVYGEDADEQIPDALKCKDDEAIAEGRGKDAVARSQALQWQRYEYSQRSARGWYDDNCDINTRFSDIETVNVLLVKLTENNELMPWVEDEKFPVQLSTIKLSKNTFADKLQPVPDSLSPAVERLQNTFKHAKYLQIWLPQSDPNFTYDPSIGFYPKQEA</sequence>
<keyword evidence="6" id="KW-0378">Hydrolase</keyword>
<evidence type="ECO:0000259" key="10">
    <source>
        <dbReference type="PROSITE" id="PS51643"/>
    </source>
</evidence>
<dbReference type="OrthoDB" id="9810236at2"/>
<dbReference type="EMBL" id="NJCX01000033">
    <property type="protein sequence ID" value="PHM69423.1"/>
    <property type="molecule type" value="Genomic_DNA"/>
</dbReference>
<name>A0A2D0L152_9GAMM</name>
<protein>
    <submittedName>
        <fullName evidence="11">CRISPR-associated helicase/endonuclease Cas3</fullName>
    </submittedName>
</protein>
<dbReference type="SMART" id="SM00487">
    <property type="entry name" value="DEXDc"/>
    <property type="match status" value="1"/>
</dbReference>
<feature type="domain" description="HD Cas3-type" evidence="10">
    <location>
        <begin position="24"/>
        <end position="235"/>
    </location>
</feature>
<dbReference type="InterPro" id="IPR006483">
    <property type="entry name" value="CRISPR-assoc_Cas3_HD"/>
</dbReference>
<evidence type="ECO:0000256" key="8">
    <source>
        <dbReference type="ARBA" id="ARBA00022840"/>
    </source>
</evidence>
<evidence type="ECO:0000256" key="4">
    <source>
        <dbReference type="ARBA" id="ARBA00022723"/>
    </source>
</evidence>
<dbReference type="GO" id="GO:0003677">
    <property type="term" value="F:DNA binding"/>
    <property type="evidence" value="ECO:0007669"/>
    <property type="project" value="InterPro"/>
</dbReference>
<keyword evidence="8" id="KW-0067">ATP-binding</keyword>
<gene>
    <name evidence="11" type="ORF">Xkoz_03447</name>
</gene>
<dbReference type="Pfam" id="PF04851">
    <property type="entry name" value="ResIII"/>
    <property type="match status" value="1"/>
</dbReference>
<dbReference type="GO" id="GO:0016787">
    <property type="term" value="F:hydrolase activity"/>
    <property type="evidence" value="ECO:0007669"/>
    <property type="project" value="UniProtKB-KW"/>
</dbReference>
<evidence type="ECO:0000256" key="6">
    <source>
        <dbReference type="ARBA" id="ARBA00022801"/>
    </source>
</evidence>
<comment type="caution">
    <text evidence="11">The sequence shown here is derived from an EMBL/GenBank/DDBJ whole genome shotgun (WGS) entry which is preliminary data.</text>
</comment>
<organism evidence="11 12">
    <name type="scientific">Xenorhabdus kozodoii</name>
    <dbReference type="NCBI Taxonomy" id="351676"/>
    <lineage>
        <taxon>Bacteria</taxon>
        <taxon>Pseudomonadati</taxon>
        <taxon>Pseudomonadota</taxon>
        <taxon>Gammaproteobacteria</taxon>
        <taxon>Enterobacterales</taxon>
        <taxon>Morganellaceae</taxon>
        <taxon>Xenorhabdus</taxon>
    </lineage>
</organism>
<evidence type="ECO:0000313" key="11">
    <source>
        <dbReference type="EMBL" id="PHM69423.1"/>
    </source>
</evidence>
<dbReference type="GO" id="GO:0003723">
    <property type="term" value="F:RNA binding"/>
    <property type="evidence" value="ECO:0007669"/>
    <property type="project" value="TreeGrafter"/>
</dbReference>
<evidence type="ECO:0000313" key="12">
    <source>
        <dbReference type="Proteomes" id="UP000221101"/>
    </source>
</evidence>
<dbReference type="Pfam" id="PF18019">
    <property type="entry name" value="Cas3_HD"/>
    <property type="match status" value="1"/>
</dbReference>
<dbReference type="GO" id="GO:0003724">
    <property type="term" value="F:RNA helicase activity"/>
    <property type="evidence" value="ECO:0007669"/>
    <property type="project" value="TreeGrafter"/>
</dbReference>
<evidence type="ECO:0000256" key="7">
    <source>
        <dbReference type="ARBA" id="ARBA00022806"/>
    </source>
</evidence>
<proteinExistence type="inferred from homology"/>
<dbReference type="PANTHER" id="PTHR47963:SF9">
    <property type="entry name" value="CRISPR-ASSOCIATED ENDONUCLEASE_HELICASE CAS3"/>
    <property type="match status" value="1"/>
</dbReference>
<reference evidence="11 12" key="1">
    <citation type="journal article" date="2017" name="Nat. Microbiol.">
        <title>Natural product diversity associated with the nematode symbionts Photorhabdus and Xenorhabdus.</title>
        <authorList>
            <person name="Tobias N.J."/>
            <person name="Wolff H."/>
            <person name="Djahanschiri B."/>
            <person name="Grundmann F."/>
            <person name="Kronenwerth M."/>
            <person name="Shi Y.M."/>
            <person name="Simonyi S."/>
            <person name="Grun P."/>
            <person name="Shapiro-Ilan D."/>
            <person name="Pidot S.J."/>
            <person name="Stinear T.P."/>
            <person name="Ebersberger I."/>
            <person name="Bode H.B."/>
        </authorList>
    </citation>
    <scope>NUCLEOTIDE SEQUENCE [LARGE SCALE GENOMIC DNA]</scope>
    <source>
        <strain evidence="11 12">DSM 17907</strain>
    </source>
</reference>
<dbReference type="InterPro" id="IPR006474">
    <property type="entry name" value="Helicase_Cas3_CRISPR-ass_core"/>
</dbReference>
<dbReference type="InterPro" id="IPR014001">
    <property type="entry name" value="Helicase_ATP-bd"/>
</dbReference>
<keyword evidence="9" id="KW-0051">Antiviral defense</keyword>
<dbReference type="PANTHER" id="PTHR47963">
    <property type="entry name" value="DEAD-BOX ATP-DEPENDENT RNA HELICASE 47, MITOCHONDRIAL"/>
    <property type="match status" value="1"/>
</dbReference>